<name>A0A1Y6FU93_9SPHN</name>
<reference evidence="11" key="1">
    <citation type="submission" date="2017-04" db="EMBL/GenBank/DDBJ databases">
        <authorList>
            <person name="Varghese N."/>
            <person name="Submissions S."/>
        </authorList>
    </citation>
    <scope>NUCLEOTIDE SEQUENCE [LARGE SCALE GENOMIC DNA]</scope>
    <source>
        <strain evidence="11">UI2</strain>
    </source>
</reference>
<keyword evidence="4 6" id="KW-0274">FAD</keyword>
<dbReference type="InterPro" id="IPR012132">
    <property type="entry name" value="GMC_OxRdtase"/>
</dbReference>
<dbReference type="Gene3D" id="3.50.50.60">
    <property type="entry name" value="FAD/NAD(P)-binding domain"/>
    <property type="match status" value="1"/>
</dbReference>
<evidence type="ECO:0000256" key="2">
    <source>
        <dbReference type="ARBA" id="ARBA00010790"/>
    </source>
</evidence>
<evidence type="ECO:0000259" key="8">
    <source>
        <dbReference type="PROSITE" id="PS00623"/>
    </source>
</evidence>
<feature type="domain" description="Glucose-methanol-choline oxidoreductase N-terminal" evidence="8">
    <location>
        <begin position="82"/>
        <end position="105"/>
    </location>
</feature>
<dbReference type="InterPro" id="IPR000172">
    <property type="entry name" value="GMC_OxRdtase_N"/>
</dbReference>
<evidence type="ECO:0000256" key="7">
    <source>
        <dbReference type="RuleBase" id="RU003968"/>
    </source>
</evidence>
<gene>
    <name evidence="10" type="ORF">SAMN06295984_1871</name>
</gene>
<dbReference type="PROSITE" id="PS00623">
    <property type="entry name" value="GMC_OXRED_1"/>
    <property type="match status" value="1"/>
</dbReference>
<dbReference type="InterPro" id="IPR007867">
    <property type="entry name" value="GMC_OxRtase_C"/>
</dbReference>
<dbReference type="SUPFAM" id="SSF54373">
    <property type="entry name" value="FAD-linked reductases, C-terminal domain"/>
    <property type="match status" value="1"/>
</dbReference>
<dbReference type="GO" id="GO:0016614">
    <property type="term" value="F:oxidoreductase activity, acting on CH-OH group of donors"/>
    <property type="evidence" value="ECO:0007669"/>
    <property type="project" value="InterPro"/>
</dbReference>
<evidence type="ECO:0000256" key="5">
    <source>
        <dbReference type="PIRSR" id="PIRSR000137-1"/>
    </source>
</evidence>
<accession>A0A1Y6FU93</accession>
<comment type="cofactor">
    <cofactor evidence="1 6">
        <name>FAD</name>
        <dbReference type="ChEBI" id="CHEBI:57692"/>
    </cofactor>
</comment>
<evidence type="ECO:0000259" key="9">
    <source>
        <dbReference type="PROSITE" id="PS00624"/>
    </source>
</evidence>
<evidence type="ECO:0000256" key="4">
    <source>
        <dbReference type="ARBA" id="ARBA00022827"/>
    </source>
</evidence>
<dbReference type="Proteomes" id="UP000194469">
    <property type="component" value="Unassembled WGS sequence"/>
</dbReference>
<dbReference type="RefSeq" id="WP_086456916.1">
    <property type="nucleotide sequence ID" value="NZ_FXWL01000002.1"/>
</dbReference>
<dbReference type="Pfam" id="PF05199">
    <property type="entry name" value="GMC_oxred_C"/>
    <property type="match status" value="1"/>
</dbReference>
<proteinExistence type="inferred from homology"/>
<dbReference type="PROSITE" id="PS00624">
    <property type="entry name" value="GMC_OXRED_2"/>
    <property type="match status" value="1"/>
</dbReference>
<sequence>MSETFDYIIVGAGSAGCVLANRLSRDEGARVLLLEAGGRDMHPLISIPVGAAPMLRGRMFQWGDSSEPDPTLMGRSQWVPHGRVLGGTSSINFFAATRGHAADYDRWAEAGAHGWDHKSLSPFLKEIEHWCGPADPRRGSDGEVGIVESASCDPIMPAWFDAVAGQGGALNSDYNANEQEGFGWLQFSIRDGRRSSSARAFLRPAMRRPNLTVRTGAHATRIIVEKERAKGIEYLQSGKSRRAEAAVRLILCLGAINTPHLLLLSGIGPADHLGGMGVPVIADLPVGLGLQDHLAVETGWTRNDHSALHASLRIDRLGVNMLRAGMLRSGPGTRLPGVLVGFERTDPALRQPDIEYLLNLAPPHADRWWPGRPYKDGYGIRVQLMSQRSTGRVSLRSTDPMDRPRIEYHSLADPRDLAALREGLRRAIALGNAPELAPFRGEQILPAPINTDDELDDFIRQTAAQQYHPASTCRMGTGEGTVVDPDLNVHGLDRLGIVDTSVMPHLISGHPNLPTMAMAAKAAAHWLGDKATYDNGDRR</sequence>
<feature type="domain" description="Glucose-methanol-choline oxidoreductase N-terminal" evidence="9">
    <location>
        <begin position="254"/>
        <end position="268"/>
    </location>
</feature>
<feature type="binding site" evidence="6">
    <location>
        <position position="88"/>
    </location>
    <ligand>
        <name>FAD</name>
        <dbReference type="ChEBI" id="CHEBI:57692"/>
    </ligand>
</feature>
<dbReference type="InterPro" id="IPR036188">
    <property type="entry name" value="FAD/NAD-bd_sf"/>
</dbReference>
<dbReference type="Gene3D" id="3.30.560.10">
    <property type="entry name" value="Glucose Oxidase, domain 3"/>
    <property type="match status" value="1"/>
</dbReference>
<feature type="active site" description="Proton donor" evidence="5">
    <location>
        <position position="468"/>
    </location>
</feature>
<dbReference type="Pfam" id="PF00732">
    <property type="entry name" value="GMC_oxred_N"/>
    <property type="match status" value="1"/>
</dbReference>
<keyword evidence="11" id="KW-1185">Reference proteome</keyword>
<feature type="active site" description="Proton acceptor" evidence="5">
    <location>
        <position position="510"/>
    </location>
</feature>
<keyword evidence="3 7" id="KW-0285">Flavoprotein</keyword>
<protein>
    <submittedName>
        <fullName evidence="10">Choline dehydrogenase/4-pyridoxate dehydrogenase</fullName>
    </submittedName>
</protein>
<evidence type="ECO:0000313" key="10">
    <source>
        <dbReference type="EMBL" id="SMQ76432.1"/>
    </source>
</evidence>
<evidence type="ECO:0000313" key="11">
    <source>
        <dbReference type="Proteomes" id="UP000194469"/>
    </source>
</evidence>
<evidence type="ECO:0000256" key="6">
    <source>
        <dbReference type="PIRSR" id="PIRSR000137-2"/>
    </source>
</evidence>
<dbReference type="PANTHER" id="PTHR11552">
    <property type="entry name" value="GLUCOSE-METHANOL-CHOLINE GMC OXIDOREDUCTASE"/>
    <property type="match status" value="1"/>
</dbReference>
<dbReference type="SUPFAM" id="SSF51905">
    <property type="entry name" value="FAD/NAD(P)-binding domain"/>
    <property type="match status" value="1"/>
</dbReference>
<dbReference type="GeneID" id="303002225"/>
<dbReference type="AlphaFoldDB" id="A0A1Y6FU93"/>
<dbReference type="PIRSF" id="PIRSF000137">
    <property type="entry name" value="Alcohol_oxidase"/>
    <property type="match status" value="1"/>
</dbReference>
<dbReference type="EMBL" id="FXWL01000002">
    <property type="protein sequence ID" value="SMQ76432.1"/>
    <property type="molecule type" value="Genomic_DNA"/>
</dbReference>
<organism evidence="10 11">
    <name type="scientific">Sphingopyxis terrae subsp. ummariensis</name>
    <dbReference type="NCBI Taxonomy" id="429001"/>
    <lineage>
        <taxon>Bacteria</taxon>
        <taxon>Pseudomonadati</taxon>
        <taxon>Pseudomonadota</taxon>
        <taxon>Alphaproteobacteria</taxon>
        <taxon>Sphingomonadales</taxon>
        <taxon>Sphingomonadaceae</taxon>
        <taxon>Sphingopyxis</taxon>
    </lineage>
</organism>
<dbReference type="PANTHER" id="PTHR11552:SF147">
    <property type="entry name" value="CHOLINE DEHYDROGENASE, MITOCHONDRIAL"/>
    <property type="match status" value="1"/>
</dbReference>
<feature type="binding site" evidence="6">
    <location>
        <position position="84"/>
    </location>
    <ligand>
        <name>FAD</name>
        <dbReference type="ChEBI" id="CHEBI:57692"/>
    </ligand>
</feature>
<evidence type="ECO:0000256" key="3">
    <source>
        <dbReference type="ARBA" id="ARBA00022630"/>
    </source>
</evidence>
<comment type="similarity">
    <text evidence="2 7">Belongs to the GMC oxidoreductase family.</text>
</comment>
<evidence type="ECO:0000256" key="1">
    <source>
        <dbReference type="ARBA" id="ARBA00001974"/>
    </source>
</evidence>
<dbReference type="GO" id="GO:0050660">
    <property type="term" value="F:flavin adenine dinucleotide binding"/>
    <property type="evidence" value="ECO:0007669"/>
    <property type="project" value="InterPro"/>
</dbReference>